<feature type="transmembrane region" description="Helical" evidence="4">
    <location>
        <begin position="107"/>
        <end position="127"/>
    </location>
</feature>
<dbReference type="Gene3D" id="1.10.10.1320">
    <property type="entry name" value="Anti-sigma factor, zinc-finger domain"/>
    <property type="match status" value="1"/>
</dbReference>
<dbReference type="RefSeq" id="WP_124695759.1">
    <property type="nucleotide sequence ID" value="NZ_JBHUFE010000007.1"/>
</dbReference>
<keyword evidence="4" id="KW-0812">Transmembrane</keyword>
<dbReference type="InterPro" id="IPR041916">
    <property type="entry name" value="Anti_sigma_zinc_sf"/>
</dbReference>
<proteinExistence type="inferred from homology"/>
<feature type="region of interest" description="Disordered" evidence="3">
    <location>
        <begin position="373"/>
        <end position="410"/>
    </location>
</feature>
<dbReference type="Pfam" id="PF13490">
    <property type="entry name" value="zf-HC2"/>
    <property type="match status" value="1"/>
</dbReference>
<accession>A0A3N9P659</accession>
<dbReference type="EMBL" id="RQPI01000005">
    <property type="protein sequence ID" value="RQW11713.1"/>
    <property type="molecule type" value="Genomic_DNA"/>
</dbReference>
<evidence type="ECO:0000256" key="2">
    <source>
        <dbReference type="ARBA" id="ARBA00024438"/>
    </source>
</evidence>
<evidence type="ECO:0000256" key="4">
    <source>
        <dbReference type="SAM" id="Phobius"/>
    </source>
</evidence>
<feature type="compositionally biased region" description="Polar residues" evidence="3">
    <location>
        <begin position="182"/>
        <end position="203"/>
    </location>
</feature>
<protein>
    <recommendedName>
        <fullName evidence="2">Anti-sigma-W factor RsiW</fullName>
    </recommendedName>
</protein>
<keyword evidence="7" id="KW-1185">Reference proteome</keyword>
<evidence type="ECO:0000313" key="7">
    <source>
        <dbReference type="Proteomes" id="UP000282529"/>
    </source>
</evidence>
<feature type="domain" description="Putative zinc-finger" evidence="5">
    <location>
        <begin position="3"/>
        <end position="37"/>
    </location>
</feature>
<comment type="similarity">
    <text evidence="1">Belongs to the zinc-associated anti-sigma factor (ZAS) superfamily. Anti-sigma-W factor family.</text>
</comment>
<feature type="compositionally biased region" description="Low complexity" evidence="3">
    <location>
        <begin position="164"/>
        <end position="181"/>
    </location>
</feature>
<dbReference type="OrthoDB" id="2381690at2"/>
<evidence type="ECO:0000256" key="1">
    <source>
        <dbReference type="ARBA" id="ARBA00024353"/>
    </source>
</evidence>
<keyword evidence="4" id="KW-1133">Transmembrane helix</keyword>
<name>A0A3N9P659_9BACL</name>
<feature type="region of interest" description="Disordered" evidence="3">
    <location>
        <begin position="146"/>
        <end position="284"/>
    </location>
</feature>
<dbReference type="AlphaFoldDB" id="A0A3N9P659"/>
<sequence>MNCAEVIEWMHRYLDHDLSRDESLEMFRHIDNCPSCAELFERLNALSRELEQLPDVSPPFSLVDSIQPKLEAIDREADVMAALPAEEQQVQPMSRKASRAKNRNSSLASRFGIGAAAAAVVLGIALFNMPEKLPGAQVDDIMNSSAEQKRSNDSAADIGGANAGTGSTFGAEAGASSGGEANSTPVDTGMSTMDAPGSSSPTDGGQSAQGGGSAPDTAAPTERTPDGRASAPAKSVSPNKNRSGISKKMASPEPSAKTPASQEAGPTDKADSPSDPAMSLQAPAYKGGDMGIMRIAPMETPPGSPSWTSPNGLYTAVIDGQKLVIYRAAGDGSEGRQAVDTIPFEGTWVSGEWTADSRQFSYITAVEGKEQHSAYTVHQETPDPSATPSVSAAPASPSPSPSSSPGASTK</sequence>
<evidence type="ECO:0000256" key="3">
    <source>
        <dbReference type="SAM" id="MobiDB-lite"/>
    </source>
</evidence>
<dbReference type="Proteomes" id="UP000282529">
    <property type="component" value="Unassembled WGS sequence"/>
</dbReference>
<keyword evidence="4" id="KW-0472">Membrane</keyword>
<organism evidence="6 7">
    <name type="scientific">Paenibacillus rhizophilus</name>
    <dbReference type="NCBI Taxonomy" id="1850366"/>
    <lineage>
        <taxon>Bacteria</taxon>
        <taxon>Bacillati</taxon>
        <taxon>Bacillota</taxon>
        <taxon>Bacilli</taxon>
        <taxon>Bacillales</taxon>
        <taxon>Paenibacillaceae</taxon>
        <taxon>Paenibacillus</taxon>
    </lineage>
</organism>
<comment type="caution">
    <text evidence="6">The sequence shown here is derived from an EMBL/GenBank/DDBJ whole genome shotgun (WGS) entry which is preliminary data.</text>
</comment>
<dbReference type="InterPro" id="IPR027383">
    <property type="entry name" value="Znf_put"/>
</dbReference>
<reference evidence="6 7" key="1">
    <citation type="submission" date="2018-11" db="EMBL/GenBank/DDBJ databases">
        <title>Genome sequence of strain 7197.</title>
        <authorList>
            <person name="Gao J."/>
            <person name="Sun J."/>
        </authorList>
    </citation>
    <scope>NUCLEOTIDE SEQUENCE [LARGE SCALE GENOMIC DNA]</scope>
    <source>
        <strain evidence="6 7">7197</strain>
    </source>
</reference>
<gene>
    <name evidence="6" type="ORF">EH198_11945</name>
</gene>
<evidence type="ECO:0000313" key="6">
    <source>
        <dbReference type="EMBL" id="RQW11713.1"/>
    </source>
</evidence>
<evidence type="ECO:0000259" key="5">
    <source>
        <dbReference type="Pfam" id="PF13490"/>
    </source>
</evidence>
<feature type="compositionally biased region" description="Low complexity" evidence="3">
    <location>
        <begin position="382"/>
        <end position="395"/>
    </location>
</feature>